<dbReference type="Gene3D" id="2.40.260.10">
    <property type="entry name" value="Sortase"/>
    <property type="match status" value="1"/>
</dbReference>
<reference evidence="3 4" key="1">
    <citation type="submission" date="2016-09" db="EMBL/GenBank/DDBJ databases">
        <title>Draft genome sequence for the type strain of Desulfuribacillus alkaliarsenatis AHT28, an obligately anaerobic, sulfidogenic bacterium isolated from Russian soda lake sediments.</title>
        <authorList>
            <person name="Abin C.A."/>
            <person name="Hollibaugh J.T."/>
        </authorList>
    </citation>
    <scope>NUCLEOTIDE SEQUENCE [LARGE SCALE GENOMIC DNA]</scope>
    <source>
        <strain evidence="3 4">AHT28</strain>
    </source>
</reference>
<sequence length="226" mass="25288">MIKVLLYGLLIVGLLFILSPDIDAWITQKKQKGMVDDWKNKVEAYSVEQDDELWEEVLPISGVIDLTEQPEELESTSAQDEDVEKDLQQLIQEINGQQVKGLLRIPKIDYQGVIIPGTSERALSLGVGTVVKGRAPGKGNFVLAGHRSLTYGHQFNRLGELKIDDSIEIETLDNVYSYVVSDILIVEPTDLFVLQDSTEHAILTLITCEPLVRDAPYRLIIKATML</sequence>
<evidence type="ECO:0000256" key="1">
    <source>
        <dbReference type="ARBA" id="ARBA00022801"/>
    </source>
</evidence>
<dbReference type="NCBIfam" id="TIGR01076">
    <property type="entry name" value="sortase_fam"/>
    <property type="match status" value="1"/>
</dbReference>
<keyword evidence="4" id="KW-1185">Reference proteome</keyword>
<evidence type="ECO:0008006" key="5">
    <source>
        <dbReference type="Google" id="ProtNLM"/>
    </source>
</evidence>
<dbReference type="CDD" id="cd06166">
    <property type="entry name" value="Sortase_D_2"/>
    <property type="match status" value="1"/>
</dbReference>
<accession>A0A1E5G167</accession>
<protein>
    <recommendedName>
        <fullName evidence="5">Class D sortase</fullName>
    </recommendedName>
</protein>
<evidence type="ECO:0000313" key="4">
    <source>
        <dbReference type="Proteomes" id="UP000094296"/>
    </source>
</evidence>
<dbReference type="EMBL" id="MIJE01000031">
    <property type="protein sequence ID" value="OEF96574.1"/>
    <property type="molecule type" value="Genomic_DNA"/>
</dbReference>
<dbReference type="GO" id="GO:0016787">
    <property type="term" value="F:hydrolase activity"/>
    <property type="evidence" value="ECO:0007669"/>
    <property type="project" value="UniProtKB-KW"/>
</dbReference>
<dbReference type="STRING" id="766136.BHF68_07975"/>
<proteinExistence type="predicted"/>
<organism evidence="3 4">
    <name type="scientific">Desulfuribacillus alkaliarsenatis</name>
    <dbReference type="NCBI Taxonomy" id="766136"/>
    <lineage>
        <taxon>Bacteria</taxon>
        <taxon>Bacillati</taxon>
        <taxon>Bacillota</taxon>
        <taxon>Desulfuribacillia</taxon>
        <taxon>Desulfuribacillales</taxon>
        <taxon>Desulfuribacillaceae</taxon>
        <taxon>Desulfuribacillus</taxon>
    </lineage>
</organism>
<dbReference type="InterPro" id="IPR042000">
    <property type="entry name" value="Sortase_D_2"/>
</dbReference>
<dbReference type="InterPro" id="IPR023365">
    <property type="entry name" value="Sortase_dom-sf"/>
</dbReference>
<feature type="active site" description="Proton donor/acceptor" evidence="2">
    <location>
        <position position="146"/>
    </location>
</feature>
<dbReference type="Proteomes" id="UP000094296">
    <property type="component" value="Unassembled WGS sequence"/>
</dbReference>
<feature type="active site" description="Acyl-thioester intermediate" evidence="2">
    <location>
        <position position="208"/>
    </location>
</feature>
<gene>
    <name evidence="3" type="ORF">BHF68_07975</name>
</gene>
<name>A0A1E5G167_9FIRM</name>
<evidence type="ECO:0000313" key="3">
    <source>
        <dbReference type="EMBL" id="OEF96574.1"/>
    </source>
</evidence>
<dbReference type="InterPro" id="IPR005754">
    <property type="entry name" value="Sortase"/>
</dbReference>
<dbReference type="Pfam" id="PF04203">
    <property type="entry name" value="Sortase"/>
    <property type="match status" value="1"/>
</dbReference>
<evidence type="ECO:0000256" key="2">
    <source>
        <dbReference type="PIRSR" id="PIRSR605754-1"/>
    </source>
</evidence>
<dbReference type="AlphaFoldDB" id="A0A1E5G167"/>
<keyword evidence="1" id="KW-0378">Hydrolase</keyword>
<comment type="caution">
    <text evidence="3">The sequence shown here is derived from an EMBL/GenBank/DDBJ whole genome shotgun (WGS) entry which is preliminary data.</text>
</comment>
<dbReference type="SUPFAM" id="SSF63817">
    <property type="entry name" value="Sortase"/>
    <property type="match status" value="1"/>
</dbReference>